<dbReference type="PROSITE" id="PS51671">
    <property type="entry name" value="ACT"/>
    <property type="match status" value="1"/>
</dbReference>
<dbReference type="OrthoDB" id="192399at2"/>
<sequence length="130" mass="14564">MKQIIIPTEGHVGELADVMEALGDINLLDIDAKEDDDHGFILISVDRYDDALRRLRAVGYRPVTEDALVIRLKDEPGALAAVAKRFKEAEINLRSIHILRRRKEYVDVSLVTDCNEAAVAVVEDLVVRKS</sequence>
<dbReference type="STRING" id="1123071.SAMN02745181_1702"/>
<dbReference type="InParanoid" id="A0A1M6I6T2"/>
<feature type="domain" description="ACT" evidence="1">
    <location>
        <begin position="67"/>
        <end position="130"/>
    </location>
</feature>
<dbReference type="PANTHER" id="PTHR40099:SF1">
    <property type="entry name" value="ACETOLACTATE SYNTHASE, SMALL SUBUNIT"/>
    <property type="match status" value="1"/>
</dbReference>
<accession>A0A1M6I6T2</accession>
<dbReference type="RefSeq" id="WP_143183302.1">
    <property type="nucleotide sequence ID" value="NZ_FQYR01000003.1"/>
</dbReference>
<dbReference type="Pfam" id="PF01842">
    <property type="entry name" value="ACT"/>
    <property type="match status" value="1"/>
</dbReference>
<evidence type="ECO:0000259" key="1">
    <source>
        <dbReference type="PROSITE" id="PS51671"/>
    </source>
</evidence>
<protein>
    <submittedName>
        <fullName evidence="2">Uncharacterized conserved protein, contains tandem ACT domains</fullName>
    </submittedName>
</protein>
<dbReference type="EMBL" id="FQYR01000003">
    <property type="protein sequence ID" value="SHJ30167.1"/>
    <property type="molecule type" value="Genomic_DNA"/>
</dbReference>
<evidence type="ECO:0000313" key="3">
    <source>
        <dbReference type="Proteomes" id="UP000184510"/>
    </source>
</evidence>
<dbReference type="Gene3D" id="3.30.2130.10">
    <property type="entry name" value="VC0802-like"/>
    <property type="match status" value="1"/>
</dbReference>
<name>A0A1M6I6T2_9BACT</name>
<dbReference type="SUPFAM" id="SSF55021">
    <property type="entry name" value="ACT-like"/>
    <property type="match status" value="1"/>
</dbReference>
<dbReference type="Proteomes" id="UP000184510">
    <property type="component" value="Unassembled WGS sequence"/>
</dbReference>
<keyword evidence="3" id="KW-1185">Reference proteome</keyword>
<dbReference type="AlphaFoldDB" id="A0A1M6I6T2"/>
<proteinExistence type="predicted"/>
<organism evidence="2 3">
    <name type="scientific">Rubritalea squalenifaciens DSM 18772</name>
    <dbReference type="NCBI Taxonomy" id="1123071"/>
    <lineage>
        <taxon>Bacteria</taxon>
        <taxon>Pseudomonadati</taxon>
        <taxon>Verrucomicrobiota</taxon>
        <taxon>Verrucomicrobiia</taxon>
        <taxon>Verrucomicrobiales</taxon>
        <taxon>Rubritaleaceae</taxon>
        <taxon>Rubritalea</taxon>
    </lineage>
</organism>
<dbReference type="InterPro" id="IPR002912">
    <property type="entry name" value="ACT_dom"/>
</dbReference>
<dbReference type="PANTHER" id="PTHR40099">
    <property type="entry name" value="ACETOLACTATE SYNTHASE, SMALL SUBUNIT"/>
    <property type="match status" value="1"/>
</dbReference>
<dbReference type="InterPro" id="IPR045865">
    <property type="entry name" value="ACT-like_dom_sf"/>
</dbReference>
<evidence type="ECO:0000313" key="2">
    <source>
        <dbReference type="EMBL" id="SHJ30167.1"/>
    </source>
</evidence>
<gene>
    <name evidence="2" type="ORF">SAMN02745181_1702</name>
</gene>
<dbReference type="CDD" id="cd02116">
    <property type="entry name" value="ACT"/>
    <property type="match status" value="1"/>
</dbReference>
<reference evidence="2 3" key="1">
    <citation type="submission" date="2016-11" db="EMBL/GenBank/DDBJ databases">
        <authorList>
            <person name="Jaros S."/>
            <person name="Januszkiewicz K."/>
            <person name="Wedrychowicz H."/>
        </authorList>
    </citation>
    <scope>NUCLEOTIDE SEQUENCE [LARGE SCALE GENOMIC DNA]</scope>
    <source>
        <strain evidence="2 3">DSM 18772</strain>
    </source>
</reference>